<keyword evidence="2" id="KW-0472">Membrane</keyword>
<feature type="transmembrane region" description="Helical" evidence="2">
    <location>
        <begin position="217"/>
        <end position="250"/>
    </location>
</feature>
<protein>
    <recommendedName>
        <fullName evidence="5">Transmembrane protein</fullName>
    </recommendedName>
</protein>
<organism evidence="3 4">
    <name type="scientific">Mycobacterium malmoense</name>
    <dbReference type="NCBI Taxonomy" id="1780"/>
    <lineage>
        <taxon>Bacteria</taxon>
        <taxon>Bacillati</taxon>
        <taxon>Actinomycetota</taxon>
        <taxon>Actinomycetes</taxon>
        <taxon>Mycobacteriales</taxon>
        <taxon>Mycobacteriaceae</taxon>
        <taxon>Mycobacterium</taxon>
    </lineage>
</organism>
<sequence>MLMSDKTFRDNTGRWAAARTLSGVRVTAAYAVVLVAVSVVLTALGPRARDAVVSHMSTNLHNLARGRLSTLVGSAFVGDGGDVYAWLPGLVCLLALGELMWRGMGLVITFAVGHVGATLIVAAGLLVALEVGWLPFAIARASDVGVSYGAVCVLGALTASIPPRWRPAWVGWWLGVAVTAAVGADFTAAGHIVALLLGVGLSFRLPSTAGWTPPRAVLLSVGAAFGYFLLSGSSMLASVGGLSGMLIALLADQVLRSRSESRSDKNRTSAQQPAFAPQPALS</sequence>
<feature type="region of interest" description="Disordered" evidence="1">
    <location>
        <begin position="259"/>
        <end position="282"/>
    </location>
</feature>
<dbReference type="Proteomes" id="UP000243140">
    <property type="component" value="Unassembled WGS sequence"/>
</dbReference>
<dbReference type="EMBL" id="MVHV01000006">
    <property type="protein sequence ID" value="ORA83868.1"/>
    <property type="molecule type" value="Genomic_DNA"/>
</dbReference>
<feature type="compositionally biased region" description="Low complexity" evidence="1">
    <location>
        <begin position="270"/>
        <end position="282"/>
    </location>
</feature>
<proteinExistence type="predicted"/>
<name>A0ABX3STW1_MYCMA</name>
<feature type="transmembrane region" description="Helical" evidence="2">
    <location>
        <begin position="83"/>
        <end position="101"/>
    </location>
</feature>
<keyword evidence="4" id="KW-1185">Reference proteome</keyword>
<evidence type="ECO:0000313" key="3">
    <source>
        <dbReference type="EMBL" id="ORA83868.1"/>
    </source>
</evidence>
<feature type="transmembrane region" description="Helical" evidence="2">
    <location>
        <begin position="133"/>
        <end position="157"/>
    </location>
</feature>
<feature type="transmembrane region" description="Helical" evidence="2">
    <location>
        <begin position="21"/>
        <end position="44"/>
    </location>
</feature>
<feature type="transmembrane region" description="Helical" evidence="2">
    <location>
        <begin position="169"/>
        <end position="197"/>
    </location>
</feature>
<evidence type="ECO:0000313" key="4">
    <source>
        <dbReference type="Proteomes" id="UP000243140"/>
    </source>
</evidence>
<dbReference type="Pfam" id="PF20401">
    <property type="entry name" value="Rhomboid_2"/>
    <property type="match status" value="1"/>
</dbReference>
<dbReference type="InterPro" id="IPR046862">
    <property type="entry name" value="Rhomboid_2"/>
</dbReference>
<reference evidence="3 4" key="1">
    <citation type="submission" date="2017-02" db="EMBL/GenBank/DDBJ databases">
        <title>The new phylogeny of genus Mycobacterium.</title>
        <authorList>
            <person name="Tortoli E."/>
            <person name="Trovato A."/>
            <person name="Cirillo D.M."/>
        </authorList>
    </citation>
    <scope>NUCLEOTIDE SEQUENCE [LARGE SCALE GENOMIC DNA]</scope>
    <source>
        <strain evidence="3 4">IP1130001</strain>
    </source>
</reference>
<keyword evidence="2" id="KW-0812">Transmembrane</keyword>
<evidence type="ECO:0008006" key="5">
    <source>
        <dbReference type="Google" id="ProtNLM"/>
    </source>
</evidence>
<gene>
    <name evidence="3" type="ORF">BST29_07645</name>
</gene>
<evidence type="ECO:0000256" key="2">
    <source>
        <dbReference type="SAM" id="Phobius"/>
    </source>
</evidence>
<accession>A0ABX3STW1</accession>
<feature type="transmembrane region" description="Helical" evidence="2">
    <location>
        <begin position="106"/>
        <end position="127"/>
    </location>
</feature>
<evidence type="ECO:0000256" key="1">
    <source>
        <dbReference type="SAM" id="MobiDB-lite"/>
    </source>
</evidence>
<comment type="caution">
    <text evidence="3">The sequence shown here is derived from an EMBL/GenBank/DDBJ whole genome shotgun (WGS) entry which is preliminary data.</text>
</comment>
<keyword evidence="2" id="KW-1133">Transmembrane helix</keyword>